<organism evidence="2 3">
    <name type="scientific">Paramuricea clavata</name>
    <name type="common">Red gorgonian</name>
    <name type="synonym">Violescent sea-whip</name>
    <dbReference type="NCBI Taxonomy" id="317549"/>
    <lineage>
        <taxon>Eukaryota</taxon>
        <taxon>Metazoa</taxon>
        <taxon>Cnidaria</taxon>
        <taxon>Anthozoa</taxon>
        <taxon>Octocorallia</taxon>
        <taxon>Malacalcyonacea</taxon>
        <taxon>Plexauridae</taxon>
        <taxon>Paramuricea</taxon>
    </lineage>
</organism>
<name>A0A7D9J7I9_PARCT</name>
<dbReference type="Pfam" id="PF13843">
    <property type="entry name" value="DDE_Tnp_1_7"/>
    <property type="match status" value="2"/>
</dbReference>
<sequence length="491" mass="55670">MQDSIWAIWYDMQSTGDHGRCPVGEDSWCGFQKHVAKKTTTYSPTKLLPKAVVSAIYPVFKALTAEELPFGCVHGRTQNQNEAINALIWQSATKETHSSLPTVELATYLAVGHFNDGFRTILSVLENLGVDPGIYSTKATCAERALVHPKSATEKLEKEKGTPSSFLLGEITVGVTNSDESCNSDITATSDNEPRPNTSDPLYAGVERLLDVERLLHGCRRGANANGTQAQGNAEESHFKWIPATGRHQNPNADKPFSEKAGPTRRLVGLTEPIEYFLAFFSMNLVNELVKQTNLYHDQKYPDGNGNFTPVCAEEILAYIGVIIAMELYKLPKLDDYWKRNGISHMPWASSIFSRTRFRALRRNIWKFVRAIPECINIDEMLLGTKCWVSFTQYMPKKPKRFGIKLWALYEAKTGYCCAFQVYTGREDAAKPELRLSYRVVFDLMKNYLDKGYRLFIDNFYTSVQLVYELLQRLTYACGTLRSNRKNYPRH</sequence>
<dbReference type="PANTHER" id="PTHR46599:SF3">
    <property type="entry name" value="PIGGYBAC TRANSPOSABLE ELEMENT-DERIVED PROTEIN 4"/>
    <property type="match status" value="1"/>
</dbReference>
<dbReference type="AlphaFoldDB" id="A0A7D9J7I9"/>
<dbReference type="PANTHER" id="PTHR46599">
    <property type="entry name" value="PIGGYBAC TRANSPOSABLE ELEMENT-DERIVED PROTEIN 4"/>
    <property type="match status" value="1"/>
</dbReference>
<evidence type="ECO:0000256" key="1">
    <source>
        <dbReference type="SAM" id="MobiDB-lite"/>
    </source>
</evidence>
<dbReference type="Proteomes" id="UP001152795">
    <property type="component" value="Unassembled WGS sequence"/>
</dbReference>
<evidence type="ECO:0000313" key="3">
    <source>
        <dbReference type="Proteomes" id="UP001152795"/>
    </source>
</evidence>
<gene>
    <name evidence="2" type="ORF">PACLA_8A028527</name>
</gene>
<comment type="caution">
    <text evidence="2">The sequence shown here is derived from an EMBL/GenBank/DDBJ whole genome shotgun (WGS) entry which is preliminary data.</text>
</comment>
<reference evidence="2" key="1">
    <citation type="submission" date="2020-04" db="EMBL/GenBank/DDBJ databases">
        <authorList>
            <person name="Alioto T."/>
            <person name="Alioto T."/>
            <person name="Gomez Garrido J."/>
        </authorList>
    </citation>
    <scope>NUCLEOTIDE SEQUENCE</scope>
    <source>
        <strain evidence="2">A484AB</strain>
    </source>
</reference>
<protein>
    <submittedName>
        <fullName evidence="2">Uncharacterized protein</fullName>
    </submittedName>
</protein>
<dbReference type="OrthoDB" id="10049986at2759"/>
<dbReference type="EMBL" id="CACRXK020012597">
    <property type="protein sequence ID" value="CAB4023630.1"/>
    <property type="molecule type" value="Genomic_DNA"/>
</dbReference>
<evidence type="ECO:0000313" key="2">
    <source>
        <dbReference type="EMBL" id="CAB4023630.1"/>
    </source>
</evidence>
<feature type="region of interest" description="Disordered" evidence="1">
    <location>
        <begin position="179"/>
        <end position="199"/>
    </location>
</feature>
<proteinExistence type="predicted"/>
<dbReference type="InterPro" id="IPR029526">
    <property type="entry name" value="PGBD"/>
</dbReference>
<accession>A0A7D9J7I9</accession>
<keyword evidence="3" id="KW-1185">Reference proteome</keyword>